<evidence type="ECO:0000313" key="3">
    <source>
        <dbReference type="Proteomes" id="UP000325307"/>
    </source>
</evidence>
<evidence type="ECO:0000256" key="1">
    <source>
        <dbReference type="SAM" id="MobiDB-lite"/>
    </source>
</evidence>
<evidence type="ECO:0000313" key="2">
    <source>
        <dbReference type="EMBL" id="GER24353.1"/>
    </source>
</evidence>
<accession>A0A5A7NU77</accession>
<sequence length="212" mass="22622">MSTSPDASHSDASRPEPASERAVPAPSVPDQPAPEAAGSGSLAARSLGTQPPRAAVRRFADAAPLRRLQPPPAPPWGSPPGPLQPPVPPAPDATQAAADRAERHQVASVVRMVAQAVFEALSGARPVHQLARWLDLENFEKLRLRVELTRAARPARSAGARGPVVRRTRVCRVAEGSYEAAVVVAEPERVRAAALRIERRRGQWRVCALEIG</sequence>
<feature type="compositionally biased region" description="Basic and acidic residues" evidence="1">
    <location>
        <begin position="8"/>
        <end position="19"/>
    </location>
</feature>
<organism evidence="2 3">
    <name type="scientific">Zafaria cholistanensis</name>
    <dbReference type="NCBI Taxonomy" id="1682741"/>
    <lineage>
        <taxon>Bacteria</taxon>
        <taxon>Bacillati</taxon>
        <taxon>Actinomycetota</taxon>
        <taxon>Actinomycetes</taxon>
        <taxon>Micrococcales</taxon>
        <taxon>Micrococcaceae</taxon>
        <taxon>Zafaria</taxon>
    </lineage>
</organism>
<reference evidence="2 3" key="1">
    <citation type="submission" date="2019-09" db="EMBL/GenBank/DDBJ databases">
        <title>Arthrobacter zafarii sp. nov., a moderately thermotolerant and halotolerant actinobacterium isolated from Cholistan desert soil of Pakistan.</title>
        <authorList>
            <person name="Amin A."/>
            <person name="Ahmed I."/>
            <person name="Khalid N."/>
            <person name="Schumann P."/>
            <person name="Busse H.J."/>
            <person name="Khan I.U."/>
            <person name="Li S."/>
            <person name="Li W.J."/>
        </authorList>
    </citation>
    <scope>NUCLEOTIDE SEQUENCE [LARGE SCALE GENOMIC DNA]</scope>
    <source>
        <strain evidence="2 3">NCCP-1664</strain>
    </source>
</reference>
<dbReference type="Pfam" id="PF20060">
    <property type="entry name" value="DUF6459"/>
    <property type="match status" value="1"/>
</dbReference>
<comment type="caution">
    <text evidence="2">The sequence shown here is derived from an EMBL/GenBank/DDBJ whole genome shotgun (WGS) entry which is preliminary data.</text>
</comment>
<dbReference type="OrthoDB" id="3731420at2"/>
<feature type="compositionally biased region" description="Low complexity" evidence="1">
    <location>
        <begin position="36"/>
        <end position="48"/>
    </location>
</feature>
<dbReference type="InterPro" id="IPR045596">
    <property type="entry name" value="DUF6459"/>
</dbReference>
<dbReference type="Proteomes" id="UP000325307">
    <property type="component" value="Unassembled WGS sequence"/>
</dbReference>
<dbReference type="EMBL" id="BKDJ01000022">
    <property type="protein sequence ID" value="GER24353.1"/>
    <property type="molecule type" value="Genomic_DNA"/>
</dbReference>
<dbReference type="AlphaFoldDB" id="A0A5A7NU77"/>
<protein>
    <submittedName>
        <fullName evidence="2">Uncharacterized protein</fullName>
    </submittedName>
</protein>
<keyword evidence="3" id="KW-1185">Reference proteome</keyword>
<dbReference type="RefSeq" id="WP_149957942.1">
    <property type="nucleotide sequence ID" value="NZ_BKDJ01000022.1"/>
</dbReference>
<name>A0A5A7NU77_9MICC</name>
<gene>
    <name evidence="2" type="ORF">NCCP1664_28480</name>
</gene>
<proteinExistence type="predicted"/>
<feature type="region of interest" description="Disordered" evidence="1">
    <location>
        <begin position="1"/>
        <end position="100"/>
    </location>
</feature>
<feature type="compositionally biased region" description="Pro residues" evidence="1">
    <location>
        <begin position="69"/>
        <end position="91"/>
    </location>
</feature>